<name>A0A1F7UNX8_9BACT</name>
<evidence type="ECO:0000313" key="3">
    <source>
        <dbReference type="Proteomes" id="UP000176897"/>
    </source>
</evidence>
<accession>A0A1F7UNX8</accession>
<dbReference type="Proteomes" id="UP000176897">
    <property type="component" value="Unassembled WGS sequence"/>
</dbReference>
<sequence>MSYTQTAMLTRPPRKLDNPSEQEPPPLSETPETRKGIGVTEKPAETERPHAIETYKVGLPGAEKMVADTATGDQVGVRRFEVGDVTDVKRTAIEEGEEAALQSLAGQSPENKGAIAKGAIESSQAEGKDIAEISQLLEGQRDALLVVDAATIKNESISKEGLHLLIPKGELEKVKPRLEELGYSTKEIEQLGLEAKKGRSQFVFLYAKERGGISAKKESGLGVAAPEAKPKTEVGPSREQIETIKRELQEKAKHNFETKVKPLIDEIQKMAEKFPDLDPSFAESLKNDLANADKFFTTSDFYGSDDEILIADFAQTKDMLSRALNGKGFENIYNNGVLSTRASLALDGNLTIIQGFGNWDVRAKSELTKRQQKKKMVESIEVV</sequence>
<protein>
    <submittedName>
        <fullName evidence="2">Uncharacterized protein</fullName>
    </submittedName>
</protein>
<organism evidence="2 3">
    <name type="scientific">Candidatus Uhrbacteria bacterium RIFCSPLOWO2_01_FULL_47_24</name>
    <dbReference type="NCBI Taxonomy" id="1802401"/>
    <lineage>
        <taxon>Bacteria</taxon>
        <taxon>Candidatus Uhriibacteriota</taxon>
    </lineage>
</organism>
<gene>
    <name evidence="2" type="ORF">A3B21_01040</name>
</gene>
<comment type="caution">
    <text evidence="2">The sequence shown here is derived from an EMBL/GenBank/DDBJ whole genome shotgun (WGS) entry which is preliminary data.</text>
</comment>
<reference evidence="2 3" key="1">
    <citation type="journal article" date="2016" name="Nat. Commun.">
        <title>Thousands of microbial genomes shed light on interconnected biogeochemical processes in an aquifer system.</title>
        <authorList>
            <person name="Anantharaman K."/>
            <person name="Brown C.T."/>
            <person name="Hug L.A."/>
            <person name="Sharon I."/>
            <person name="Castelle C.J."/>
            <person name="Probst A.J."/>
            <person name="Thomas B.C."/>
            <person name="Singh A."/>
            <person name="Wilkins M.J."/>
            <person name="Karaoz U."/>
            <person name="Brodie E.L."/>
            <person name="Williams K.H."/>
            <person name="Hubbard S.S."/>
            <person name="Banfield J.F."/>
        </authorList>
    </citation>
    <scope>NUCLEOTIDE SEQUENCE [LARGE SCALE GENOMIC DNA]</scope>
</reference>
<dbReference type="EMBL" id="MGEJ01000019">
    <property type="protein sequence ID" value="OGL79976.1"/>
    <property type="molecule type" value="Genomic_DNA"/>
</dbReference>
<feature type="region of interest" description="Disordered" evidence="1">
    <location>
        <begin position="1"/>
        <end position="50"/>
    </location>
</feature>
<evidence type="ECO:0000256" key="1">
    <source>
        <dbReference type="SAM" id="MobiDB-lite"/>
    </source>
</evidence>
<proteinExistence type="predicted"/>
<evidence type="ECO:0000313" key="2">
    <source>
        <dbReference type="EMBL" id="OGL79976.1"/>
    </source>
</evidence>
<dbReference type="AlphaFoldDB" id="A0A1F7UNX8"/>